<keyword evidence="2" id="KW-0732">Signal</keyword>
<evidence type="ECO:0000313" key="3">
    <source>
        <dbReference type="EMBL" id="KPH69251.1"/>
    </source>
</evidence>
<organism evidence="3 4">
    <name type="scientific">Oceanobacillus caeni</name>
    <dbReference type="NCBI Taxonomy" id="405946"/>
    <lineage>
        <taxon>Bacteria</taxon>
        <taxon>Bacillati</taxon>
        <taxon>Bacillota</taxon>
        <taxon>Bacilli</taxon>
        <taxon>Bacillales</taxon>
        <taxon>Bacillaceae</taxon>
        <taxon>Oceanobacillus</taxon>
    </lineage>
</organism>
<name>A0ABR5MF51_9BACI</name>
<protein>
    <recommendedName>
        <fullName evidence="5">Lipoprotein</fullName>
    </recommendedName>
</protein>
<dbReference type="Proteomes" id="UP000037854">
    <property type="component" value="Unassembled WGS sequence"/>
</dbReference>
<dbReference type="EMBL" id="LGTK01000124">
    <property type="protein sequence ID" value="KPH69251.1"/>
    <property type="molecule type" value="Genomic_DNA"/>
</dbReference>
<proteinExistence type="predicted"/>
<reference evidence="3 4" key="1">
    <citation type="submission" date="2015-07" db="EMBL/GenBank/DDBJ databases">
        <title>High-quality draft genome sequence of Oceanobacillus caeni HM6, a bacillus isolated from a human feces.</title>
        <authorList>
            <person name="Kumar J."/>
            <person name="Verma M.K."/>
            <person name="Pandey R."/>
            <person name="Bhambi M."/>
            <person name="Chauhan N."/>
        </authorList>
    </citation>
    <scope>NUCLEOTIDE SEQUENCE [LARGE SCALE GENOMIC DNA]</scope>
    <source>
        <strain evidence="3 4">HM6</strain>
    </source>
</reference>
<feature type="signal peptide" evidence="2">
    <location>
        <begin position="1"/>
        <end position="22"/>
    </location>
</feature>
<feature type="compositionally biased region" description="Basic and acidic residues" evidence="1">
    <location>
        <begin position="31"/>
        <end position="50"/>
    </location>
</feature>
<comment type="caution">
    <text evidence="3">The sequence shown here is derived from an EMBL/GenBank/DDBJ whole genome shotgun (WGS) entry which is preliminary data.</text>
</comment>
<dbReference type="RefSeq" id="WP_060669354.1">
    <property type="nucleotide sequence ID" value="NZ_LGTK01000124.1"/>
</dbReference>
<accession>A0ABR5MF51</accession>
<gene>
    <name evidence="3" type="ORF">AFL42_17345</name>
</gene>
<evidence type="ECO:0000256" key="2">
    <source>
        <dbReference type="SAM" id="SignalP"/>
    </source>
</evidence>
<evidence type="ECO:0000256" key="1">
    <source>
        <dbReference type="SAM" id="MobiDB-lite"/>
    </source>
</evidence>
<feature type="region of interest" description="Disordered" evidence="1">
    <location>
        <begin position="20"/>
        <end position="69"/>
    </location>
</feature>
<evidence type="ECO:0008006" key="5">
    <source>
        <dbReference type="Google" id="ProtNLM"/>
    </source>
</evidence>
<sequence>MKKIIVFLMILGVLSACGNASSQDAEQPNADVKDETTTTQKDTEANKEEAETGMENNEINNEKTEVESDEVNYEEMAIWEEVIPTNNYSLRVVEDNNHKRIVLFEDENGHVSYKSIYIKDKDRLKVIDTDTDDGILYNDKI</sequence>
<dbReference type="PROSITE" id="PS51257">
    <property type="entry name" value="PROKAR_LIPOPROTEIN"/>
    <property type="match status" value="1"/>
</dbReference>
<evidence type="ECO:0000313" key="4">
    <source>
        <dbReference type="Proteomes" id="UP000037854"/>
    </source>
</evidence>
<keyword evidence="4" id="KW-1185">Reference proteome</keyword>
<feature type="chain" id="PRO_5045714130" description="Lipoprotein" evidence="2">
    <location>
        <begin position="23"/>
        <end position="141"/>
    </location>
</feature>